<dbReference type="EMBL" id="KZ308350">
    <property type="protein sequence ID" value="KAG8227947.1"/>
    <property type="molecule type" value="Genomic_DNA"/>
</dbReference>
<protein>
    <submittedName>
        <fullName evidence="2">Uncharacterized protein</fullName>
    </submittedName>
</protein>
<evidence type="ECO:0000256" key="1">
    <source>
        <dbReference type="SAM" id="MobiDB-lite"/>
    </source>
</evidence>
<dbReference type="Proteomes" id="UP000792457">
    <property type="component" value="Unassembled WGS sequence"/>
</dbReference>
<gene>
    <name evidence="2" type="ORF">J437_LFUL008391</name>
</gene>
<evidence type="ECO:0000313" key="2">
    <source>
        <dbReference type="EMBL" id="KAG8227947.1"/>
    </source>
</evidence>
<reference evidence="2" key="2">
    <citation type="submission" date="2017-10" db="EMBL/GenBank/DDBJ databases">
        <title>Ladona fulva Genome sequencing and assembly.</title>
        <authorList>
            <person name="Murali S."/>
            <person name="Richards S."/>
            <person name="Bandaranaike D."/>
            <person name="Bellair M."/>
            <person name="Blankenburg K."/>
            <person name="Chao H."/>
            <person name="Dinh H."/>
            <person name="Doddapaneni H."/>
            <person name="Dugan-Rocha S."/>
            <person name="Elkadiri S."/>
            <person name="Gnanaolivu R."/>
            <person name="Hernandez B."/>
            <person name="Skinner E."/>
            <person name="Javaid M."/>
            <person name="Lee S."/>
            <person name="Li M."/>
            <person name="Ming W."/>
            <person name="Munidasa M."/>
            <person name="Muniz J."/>
            <person name="Nguyen L."/>
            <person name="Hughes D."/>
            <person name="Osuji N."/>
            <person name="Pu L.-L."/>
            <person name="Puazo M."/>
            <person name="Qu C."/>
            <person name="Quiroz J."/>
            <person name="Raj R."/>
            <person name="Weissenberger G."/>
            <person name="Xin Y."/>
            <person name="Zou X."/>
            <person name="Han Y."/>
            <person name="Worley K."/>
            <person name="Muzny D."/>
            <person name="Gibbs R."/>
        </authorList>
    </citation>
    <scope>NUCLEOTIDE SEQUENCE</scope>
    <source>
        <strain evidence="2">Sampled in the wild</strain>
    </source>
</reference>
<proteinExistence type="predicted"/>
<dbReference type="AlphaFoldDB" id="A0A8K0NZZ1"/>
<name>A0A8K0NZZ1_LADFU</name>
<reference evidence="2" key="1">
    <citation type="submission" date="2013-04" db="EMBL/GenBank/DDBJ databases">
        <authorList>
            <person name="Qu J."/>
            <person name="Murali S.C."/>
            <person name="Bandaranaike D."/>
            <person name="Bellair M."/>
            <person name="Blankenburg K."/>
            <person name="Chao H."/>
            <person name="Dinh H."/>
            <person name="Doddapaneni H."/>
            <person name="Downs B."/>
            <person name="Dugan-Rocha S."/>
            <person name="Elkadiri S."/>
            <person name="Gnanaolivu R.D."/>
            <person name="Hernandez B."/>
            <person name="Javaid M."/>
            <person name="Jayaseelan J.C."/>
            <person name="Lee S."/>
            <person name="Li M."/>
            <person name="Ming W."/>
            <person name="Munidasa M."/>
            <person name="Muniz J."/>
            <person name="Nguyen L."/>
            <person name="Ongeri F."/>
            <person name="Osuji N."/>
            <person name="Pu L.-L."/>
            <person name="Puazo M."/>
            <person name="Qu C."/>
            <person name="Quiroz J."/>
            <person name="Raj R."/>
            <person name="Weissenberger G."/>
            <person name="Xin Y."/>
            <person name="Zou X."/>
            <person name="Han Y."/>
            <person name="Richards S."/>
            <person name="Worley K."/>
            <person name="Muzny D."/>
            <person name="Gibbs R."/>
        </authorList>
    </citation>
    <scope>NUCLEOTIDE SEQUENCE</scope>
    <source>
        <strain evidence="2">Sampled in the wild</strain>
    </source>
</reference>
<accession>A0A8K0NZZ1</accession>
<feature type="compositionally biased region" description="Pro residues" evidence="1">
    <location>
        <begin position="103"/>
        <end position="117"/>
    </location>
</feature>
<evidence type="ECO:0000313" key="3">
    <source>
        <dbReference type="Proteomes" id="UP000792457"/>
    </source>
</evidence>
<organism evidence="2 3">
    <name type="scientific">Ladona fulva</name>
    <name type="common">Scarce chaser dragonfly</name>
    <name type="synonym">Libellula fulva</name>
    <dbReference type="NCBI Taxonomy" id="123851"/>
    <lineage>
        <taxon>Eukaryota</taxon>
        <taxon>Metazoa</taxon>
        <taxon>Ecdysozoa</taxon>
        <taxon>Arthropoda</taxon>
        <taxon>Hexapoda</taxon>
        <taxon>Insecta</taxon>
        <taxon>Pterygota</taxon>
        <taxon>Palaeoptera</taxon>
        <taxon>Odonata</taxon>
        <taxon>Epiprocta</taxon>
        <taxon>Anisoptera</taxon>
        <taxon>Libelluloidea</taxon>
        <taxon>Libellulidae</taxon>
        <taxon>Ladona</taxon>
    </lineage>
</organism>
<keyword evidence="3" id="KW-1185">Reference proteome</keyword>
<feature type="region of interest" description="Disordered" evidence="1">
    <location>
        <begin position="95"/>
        <end position="117"/>
    </location>
</feature>
<sequence length="247" mass="27273">MTLSTSTQHPNFLELLSIFPWAEDIPHPSLSGGYESCILLLVSMDAASILPLQISIAWHPKWASTVTQSPAQPFLSVVLRPSPVPSSSPFSPSPFLTPSSPSLSPPLPPSLSPPFPPSSTSCPLSPFLSSSSLSPFPTSLRSPSPFSPPPTSLKIWRSRSEFKTRVVTPYRKRTLELPFCDCLSQFWGPVDYPRAIILMVRRTIWQMDPSVGRSFGFRSLQFLGDLQRLRLETRSLDQQVRPLKGGG</sequence>
<comment type="caution">
    <text evidence="2">The sequence shown here is derived from an EMBL/GenBank/DDBJ whole genome shotgun (WGS) entry which is preliminary data.</text>
</comment>